<dbReference type="Pfam" id="PF03102">
    <property type="entry name" value="NeuB"/>
    <property type="match status" value="1"/>
</dbReference>
<evidence type="ECO:0000259" key="1">
    <source>
        <dbReference type="PROSITE" id="PS50844"/>
    </source>
</evidence>
<protein>
    <submittedName>
        <fullName evidence="2">N-acetylneuraminate synthase</fullName>
    </submittedName>
</protein>
<name>A0A4R3JWH3_9PROT</name>
<dbReference type="PROSITE" id="PS50844">
    <property type="entry name" value="AFP_LIKE"/>
    <property type="match status" value="1"/>
</dbReference>
<dbReference type="Gene3D" id="3.90.1210.10">
    <property type="entry name" value="Antifreeze-like/N-acetylneuraminic acid synthase C-terminal domain"/>
    <property type="match status" value="1"/>
</dbReference>
<dbReference type="Pfam" id="PF08666">
    <property type="entry name" value="SAF"/>
    <property type="match status" value="1"/>
</dbReference>
<evidence type="ECO:0000313" key="2">
    <source>
        <dbReference type="EMBL" id="TCS72475.1"/>
    </source>
</evidence>
<sequence>MGRVFVIAEAGVNHNGDERLALQLVDAAARCQADAVKFQTFKADKLVRRGADKAEYQKRTTGAGDQYSMLKVLEISEALHRRLVGRCNEVGIEFMSTPFDEESADFLVDLGIKRIKIPSGELTNHPFLAHLAAKNLPLILSTGMSTLEEIQEAVEVIRAAREQRGLSGQLSDVLTILHCTSNYPTALENVNLRAIPTLIDTLHLPVGYSDHTEGIMVSVAAVAAGAVVIEKHFTLDRGLPGPDHTASLEPGELAELVARVREIERAMGSGLKRPTESELAVRELVRRSVTLVRRVRGGQMITRDDLALLRPGNGIPPKQLEIVIGRRAARDIEEGTTLQWSDLV</sequence>
<proteinExistence type="predicted"/>
<dbReference type="Gene3D" id="3.20.20.70">
    <property type="entry name" value="Aldolase class I"/>
    <property type="match status" value="1"/>
</dbReference>
<dbReference type="SMART" id="SM00858">
    <property type="entry name" value="SAF"/>
    <property type="match status" value="1"/>
</dbReference>
<evidence type="ECO:0000313" key="3">
    <source>
        <dbReference type="Proteomes" id="UP000295135"/>
    </source>
</evidence>
<dbReference type="SUPFAM" id="SSF51269">
    <property type="entry name" value="AFP III-like domain"/>
    <property type="match status" value="1"/>
</dbReference>
<dbReference type="InterPro" id="IPR013132">
    <property type="entry name" value="PseI/NeuA/B-like_N"/>
</dbReference>
<dbReference type="SUPFAM" id="SSF51569">
    <property type="entry name" value="Aldolase"/>
    <property type="match status" value="1"/>
</dbReference>
<reference evidence="2 3" key="1">
    <citation type="submission" date="2019-03" db="EMBL/GenBank/DDBJ databases">
        <title>Genomic Encyclopedia of Type Strains, Phase IV (KMG-IV): sequencing the most valuable type-strain genomes for metagenomic binning, comparative biology and taxonomic classification.</title>
        <authorList>
            <person name="Goeker M."/>
        </authorList>
    </citation>
    <scope>NUCLEOTIDE SEQUENCE [LARGE SCALE GENOMIC DNA]</scope>
    <source>
        <strain evidence="2 3">DSM 103923</strain>
    </source>
</reference>
<dbReference type="Proteomes" id="UP000295135">
    <property type="component" value="Unassembled WGS sequence"/>
</dbReference>
<dbReference type="InterPro" id="IPR057736">
    <property type="entry name" value="SAF_PseI/NeuA/NeuB"/>
</dbReference>
<dbReference type="InterPro" id="IPR013974">
    <property type="entry name" value="SAF"/>
</dbReference>
<dbReference type="EMBL" id="SLZY01000005">
    <property type="protein sequence ID" value="TCS72475.1"/>
    <property type="molecule type" value="Genomic_DNA"/>
</dbReference>
<dbReference type="OrthoDB" id="9781701at2"/>
<dbReference type="AlphaFoldDB" id="A0A4R3JWH3"/>
<dbReference type="InterPro" id="IPR036732">
    <property type="entry name" value="AFP_Neu5c_C_sf"/>
</dbReference>
<dbReference type="CDD" id="cd11615">
    <property type="entry name" value="SAF_NeuB_like"/>
    <property type="match status" value="1"/>
</dbReference>
<dbReference type="InterPro" id="IPR020007">
    <property type="entry name" value="NeuB/NeuA"/>
</dbReference>
<dbReference type="GO" id="GO:0047444">
    <property type="term" value="F:N-acylneuraminate-9-phosphate synthase activity"/>
    <property type="evidence" value="ECO:0007669"/>
    <property type="project" value="TreeGrafter"/>
</dbReference>
<dbReference type="RefSeq" id="WP_126463533.1">
    <property type="nucleotide sequence ID" value="NZ_AP018721.1"/>
</dbReference>
<dbReference type="InterPro" id="IPR006190">
    <property type="entry name" value="SAF_AFP_Neu5Ac"/>
</dbReference>
<comment type="caution">
    <text evidence="2">The sequence shown here is derived from an EMBL/GenBank/DDBJ whole genome shotgun (WGS) entry which is preliminary data.</text>
</comment>
<dbReference type="InterPro" id="IPR013785">
    <property type="entry name" value="Aldolase_TIM"/>
</dbReference>
<dbReference type="PANTHER" id="PTHR42966:SF1">
    <property type="entry name" value="SIALIC ACID SYNTHASE"/>
    <property type="match status" value="1"/>
</dbReference>
<keyword evidence="3" id="KW-1185">Reference proteome</keyword>
<dbReference type="GO" id="GO:0016051">
    <property type="term" value="P:carbohydrate biosynthetic process"/>
    <property type="evidence" value="ECO:0007669"/>
    <property type="project" value="InterPro"/>
</dbReference>
<dbReference type="InterPro" id="IPR051690">
    <property type="entry name" value="PseI-like"/>
</dbReference>
<gene>
    <name evidence="2" type="ORF">EDC61_105130</name>
</gene>
<accession>A0A4R3JWH3</accession>
<dbReference type="PANTHER" id="PTHR42966">
    <property type="entry name" value="N-ACETYLNEURAMINATE SYNTHASE"/>
    <property type="match status" value="1"/>
</dbReference>
<dbReference type="NCBIfam" id="TIGR03569">
    <property type="entry name" value="NeuB_NnaB"/>
    <property type="match status" value="1"/>
</dbReference>
<organism evidence="2 3">
    <name type="scientific">Sulfuritortus calidifontis</name>
    <dbReference type="NCBI Taxonomy" id="1914471"/>
    <lineage>
        <taxon>Bacteria</taxon>
        <taxon>Pseudomonadati</taxon>
        <taxon>Pseudomonadota</taxon>
        <taxon>Betaproteobacteria</taxon>
        <taxon>Nitrosomonadales</taxon>
        <taxon>Thiobacillaceae</taxon>
        <taxon>Sulfuritortus</taxon>
    </lineage>
</organism>
<feature type="domain" description="AFP-like" evidence="1">
    <location>
        <begin position="288"/>
        <end position="344"/>
    </location>
</feature>